<dbReference type="Gene3D" id="3.80.10.10">
    <property type="entry name" value="Ribonuclease Inhibitor"/>
    <property type="match status" value="1"/>
</dbReference>
<reference evidence="4" key="1">
    <citation type="submission" date="2016-01" db="EMBL/GenBank/DDBJ databases">
        <authorList>
            <person name="Mitreva M."/>
            <person name="Pepin K.H."/>
            <person name="Mihindukulasuriya K.A."/>
            <person name="Fulton R."/>
            <person name="Fronick C."/>
            <person name="O'Laughlin M."/>
            <person name="Miner T."/>
            <person name="Herter B."/>
            <person name="Rosa B.A."/>
            <person name="Cordes M."/>
            <person name="Tomlinson C."/>
            <person name="Wollam A."/>
            <person name="Palsikar V.B."/>
            <person name="Mardis E.R."/>
            <person name="Wilson R.K."/>
        </authorList>
    </citation>
    <scope>NUCLEOTIDE SEQUENCE [LARGE SCALE GENOMIC DNA]</scope>
    <source>
        <strain evidence="4">DNF00896</strain>
    </source>
</reference>
<organism evidence="3 4">
    <name type="scientific">Lachnoanaerobaculum saburreum</name>
    <dbReference type="NCBI Taxonomy" id="467210"/>
    <lineage>
        <taxon>Bacteria</taxon>
        <taxon>Bacillati</taxon>
        <taxon>Bacillota</taxon>
        <taxon>Clostridia</taxon>
        <taxon>Lachnospirales</taxon>
        <taxon>Lachnospiraceae</taxon>
        <taxon>Lachnoanaerobaculum</taxon>
    </lineage>
</organism>
<comment type="similarity">
    <text evidence="1">Belongs to the CutA family.</text>
</comment>
<evidence type="ECO:0000259" key="2">
    <source>
        <dbReference type="PROSITE" id="PS50104"/>
    </source>
</evidence>
<dbReference type="SUPFAM" id="SSF54913">
    <property type="entry name" value="GlnB-like"/>
    <property type="match status" value="1"/>
</dbReference>
<dbReference type="InterPro" id="IPR011322">
    <property type="entry name" value="N-reg_PII-like_a/b"/>
</dbReference>
<dbReference type="SUPFAM" id="SSF52058">
    <property type="entry name" value="L domain-like"/>
    <property type="match status" value="1"/>
</dbReference>
<dbReference type="InterPro" id="IPR032675">
    <property type="entry name" value="LRR_dom_sf"/>
</dbReference>
<comment type="caution">
    <text evidence="3">The sequence shown here is derived from an EMBL/GenBank/DDBJ whole genome shotgun (WGS) entry which is preliminary data.</text>
</comment>
<dbReference type="GO" id="GO:0010038">
    <property type="term" value="P:response to metal ion"/>
    <property type="evidence" value="ECO:0007669"/>
    <property type="project" value="InterPro"/>
</dbReference>
<dbReference type="STRING" id="467210.HMPREF1866_02033"/>
<feature type="domain" description="TIR" evidence="2">
    <location>
        <begin position="7"/>
        <end position="150"/>
    </location>
</feature>
<dbReference type="GO" id="GO:0007165">
    <property type="term" value="P:signal transduction"/>
    <property type="evidence" value="ECO:0007669"/>
    <property type="project" value="InterPro"/>
</dbReference>
<keyword evidence="4" id="KW-1185">Reference proteome</keyword>
<dbReference type="Gene3D" id="3.40.50.10140">
    <property type="entry name" value="Toll/interleukin-1 receptor homology (TIR) domain"/>
    <property type="match status" value="1"/>
</dbReference>
<dbReference type="PANTHER" id="PTHR45661:SF3">
    <property type="entry name" value="IG-LIKE DOMAIN-CONTAINING PROTEIN"/>
    <property type="match status" value="1"/>
</dbReference>
<dbReference type="AlphaFoldDB" id="A0A133ZJ67"/>
<dbReference type="Pfam" id="PF03091">
    <property type="entry name" value="CutA1"/>
    <property type="match status" value="1"/>
</dbReference>
<sequence>MEVRIMQVFENFISYRRSESTYVVKNIYDELQRNGFTTFCDIYSLGAGEFNKDLITAIDNCTNFILVLGRHSMDRCSEDDDWLRCEIREALEKKKNIICVFSEDFVFPHQLPSDIDNIRNYNGLKFNVSYWDRFIDDLISKFMISEINRLESDEERDFIIIQDTLVKYVGIARNVYIPNNVKTIGKDAFKNQTKITKVVIPESVEQIQEGAFERCIQIPYIILPNSLKSIGNKAFCRCYNLAYIALNDALKEIGDEAFGFCAKLKVISIKKELEKIAPTAFNNCSQLMEFSIPDGNDYYSVKEGILYDYDIKRVIRCPENYKHDVVSLPQTVATIGEWCFSRCLKLIDIVLPKMLENVCAHAFNDCCNISSITLGDNIKKFDISSLDGWNEHQRVIMGHKFHPVIKYEIEKRISELEPVEDQITDYKFCLIKTAFESEEEAIIVAKMLLDNSLIVSGQIKKMRSLYMWENELCNEKEVELTCFTESRLYTEVEKFITSHHSYELCQLICLPITNISKEFGDWIYAYTGKIKFED</sequence>
<dbReference type="Pfam" id="PF13306">
    <property type="entry name" value="LRR_5"/>
    <property type="match status" value="2"/>
</dbReference>
<evidence type="ECO:0000313" key="3">
    <source>
        <dbReference type="EMBL" id="KXB55493.1"/>
    </source>
</evidence>
<dbReference type="Proteomes" id="UP000070394">
    <property type="component" value="Unassembled WGS sequence"/>
</dbReference>
<protein>
    <submittedName>
        <fullName evidence="3">Divalent cation tolerance protein, CutA1 family</fullName>
    </submittedName>
</protein>
<name>A0A133ZJ67_9FIRM</name>
<dbReference type="PROSITE" id="PS50104">
    <property type="entry name" value="TIR"/>
    <property type="match status" value="1"/>
</dbReference>
<dbReference type="InterPro" id="IPR026906">
    <property type="entry name" value="LRR_5"/>
</dbReference>
<dbReference type="EMBL" id="LSDA01000111">
    <property type="protein sequence ID" value="KXB55493.1"/>
    <property type="molecule type" value="Genomic_DNA"/>
</dbReference>
<dbReference type="InterPro" id="IPR035897">
    <property type="entry name" value="Toll_tir_struct_dom_sf"/>
</dbReference>
<dbReference type="InterPro" id="IPR000157">
    <property type="entry name" value="TIR_dom"/>
</dbReference>
<dbReference type="Gene3D" id="3.30.70.120">
    <property type="match status" value="1"/>
</dbReference>
<dbReference type="PANTHER" id="PTHR45661">
    <property type="entry name" value="SURFACE ANTIGEN"/>
    <property type="match status" value="1"/>
</dbReference>
<gene>
    <name evidence="3" type="ORF">HMPREF1866_02033</name>
</gene>
<dbReference type="OrthoDB" id="9775707at2"/>
<accession>A0A133ZJ67</accession>
<dbReference type="PATRIC" id="fig|467210.3.peg.2011"/>
<dbReference type="SUPFAM" id="SSF52200">
    <property type="entry name" value="Toll/Interleukin receptor TIR domain"/>
    <property type="match status" value="1"/>
</dbReference>
<evidence type="ECO:0000256" key="1">
    <source>
        <dbReference type="ARBA" id="ARBA00010169"/>
    </source>
</evidence>
<evidence type="ECO:0000313" key="4">
    <source>
        <dbReference type="Proteomes" id="UP000070394"/>
    </source>
</evidence>
<proteinExistence type="inferred from homology"/>
<dbReference type="Pfam" id="PF13676">
    <property type="entry name" value="TIR_2"/>
    <property type="match status" value="1"/>
</dbReference>
<dbReference type="InterPro" id="IPR015867">
    <property type="entry name" value="N-reg_PII/ATP_PRibTrfase_C"/>
</dbReference>
<dbReference type="InterPro" id="IPR004323">
    <property type="entry name" value="Ion_tolerance_CutA"/>
</dbReference>
<dbReference type="InterPro" id="IPR053139">
    <property type="entry name" value="Surface_bspA-like"/>
</dbReference>